<name>A0A2X2BYK1_PROMI</name>
<evidence type="ECO:0000313" key="1">
    <source>
        <dbReference type="EMBL" id="SPZ01532.1"/>
    </source>
</evidence>
<reference evidence="1 2" key="1">
    <citation type="submission" date="2018-06" db="EMBL/GenBank/DDBJ databases">
        <authorList>
            <consortium name="Pathogen Informatics"/>
            <person name="Doyle S."/>
        </authorList>
    </citation>
    <scope>NUCLEOTIDE SEQUENCE [LARGE SCALE GENOMIC DNA]</scope>
    <source>
        <strain evidence="1 2">NCTC10975</strain>
    </source>
</reference>
<dbReference type="AlphaFoldDB" id="A0A2X2BYK1"/>
<evidence type="ECO:0000313" key="2">
    <source>
        <dbReference type="Proteomes" id="UP000251485"/>
    </source>
</evidence>
<proteinExistence type="predicted"/>
<sequence length="29" mass="3255">MARAPKPPVYLNEIASKEWKAKAKILAET</sequence>
<accession>A0A2X2BYK1</accession>
<organism evidence="1 2">
    <name type="scientific">Proteus mirabilis</name>
    <dbReference type="NCBI Taxonomy" id="584"/>
    <lineage>
        <taxon>Bacteria</taxon>
        <taxon>Pseudomonadati</taxon>
        <taxon>Pseudomonadota</taxon>
        <taxon>Gammaproteobacteria</taxon>
        <taxon>Enterobacterales</taxon>
        <taxon>Morganellaceae</taxon>
        <taxon>Proteus</taxon>
    </lineage>
</organism>
<protein>
    <submittedName>
        <fullName evidence="1">Uncharacterized protein</fullName>
    </submittedName>
</protein>
<dbReference type="EMBL" id="UAUE01000028">
    <property type="protein sequence ID" value="SPZ01532.1"/>
    <property type="molecule type" value="Genomic_DNA"/>
</dbReference>
<dbReference type="Proteomes" id="UP000251485">
    <property type="component" value="Unassembled WGS sequence"/>
</dbReference>
<gene>
    <name evidence="1" type="ORF">NCTC10975_04180</name>
</gene>